<protein>
    <recommendedName>
        <fullName evidence="3">UspA domain-containing protein</fullName>
    </recommendedName>
</protein>
<organism evidence="1 2">
    <name type="scientific">Brassica cretica</name>
    <name type="common">Mustard</name>
    <dbReference type="NCBI Taxonomy" id="69181"/>
    <lineage>
        <taxon>Eukaryota</taxon>
        <taxon>Viridiplantae</taxon>
        <taxon>Streptophyta</taxon>
        <taxon>Embryophyta</taxon>
        <taxon>Tracheophyta</taxon>
        <taxon>Spermatophyta</taxon>
        <taxon>Magnoliopsida</taxon>
        <taxon>eudicotyledons</taxon>
        <taxon>Gunneridae</taxon>
        <taxon>Pentapetalae</taxon>
        <taxon>rosids</taxon>
        <taxon>malvids</taxon>
        <taxon>Brassicales</taxon>
        <taxon>Brassicaceae</taxon>
        <taxon>Brassiceae</taxon>
        <taxon>Brassica</taxon>
    </lineage>
</organism>
<reference evidence="1" key="1">
    <citation type="submission" date="2019-12" db="EMBL/GenBank/DDBJ databases">
        <title>Genome sequencing and annotation of Brassica cretica.</title>
        <authorList>
            <person name="Studholme D.J."/>
            <person name="Sarris P.F."/>
        </authorList>
    </citation>
    <scope>NUCLEOTIDE SEQUENCE</scope>
    <source>
        <strain evidence="1">PFS-001/15</strain>
        <tissue evidence="1">Leaf</tissue>
    </source>
</reference>
<evidence type="ECO:0008006" key="3">
    <source>
        <dbReference type="Google" id="ProtNLM"/>
    </source>
</evidence>
<evidence type="ECO:0000313" key="2">
    <source>
        <dbReference type="Proteomes" id="UP000712281"/>
    </source>
</evidence>
<accession>A0A8S9JJY9</accession>
<gene>
    <name evidence="1" type="ORF">F2Q68_00006905</name>
</gene>
<dbReference type="EMBL" id="QGKW02001660">
    <property type="protein sequence ID" value="KAF2581796.1"/>
    <property type="molecule type" value="Genomic_DNA"/>
</dbReference>
<comment type="caution">
    <text evidence="1">The sequence shown here is derived from an EMBL/GenBank/DDBJ whole genome shotgun (WGS) entry which is preliminary data.</text>
</comment>
<name>A0A8S9JJY9_BRACR</name>
<sequence length="97" mass="10572">MIRRKREKIPSSNGTEKVLVAVKASREISKTALVWALTHIVHPGDCITLVVVVTSHNAGRKLWTLPKFAGDCASGHRKTHSDAIPEIKSDLTDTCDG</sequence>
<dbReference type="AlphaFoldDB" id="A0A8S9JJY9"/>
<proteinExistence type="predicted"/>
<evidence type="ECO:0000313" key="1">
    <source>
        <dbReference type="EMBL" id="KAF2581796.1"/>
    </source>
</evidence>
<dbReference type="Proteomes" id="UP000712281">
    <property type="component" value="Unassembled WGS sequence"/>
</dbReference>